<protein>
    <submittedName>
        <fullName evidence="1">Uncharacterized protein</fullName>
    </submittedName>
</protein>
<proteinExistence type="predicted"/>
<keyword evidence="2" id="KW-1185">Reference proteome</keyword>
<dbReference type="Proteomes" id="UP000463388">
    <property type="component" value="Unassembled WGS sequence"/>
</dbReference>
<dbReference type="OrthoDB" id="9869475at2"/>
<sequence length="80" mass="8587">MATMRENDLENMAIAARCVVASTVVALADLAEVRALQDVQSHVSGMMADEVLWGCIENLRGLNARLQAEFEKGANSHAGD</sequence>
<gene>
    <name evidence="1" type="ORF">GKZ27_01115</name>
</gene>
<name>A0A6N8JJL4_9ACTN</name>
<dbReference type="RefSeq" id="WP_016309894.1">
    <property type="nucleotide sequence ID" value="NZ_WSRR01000002.1"/>
</dbReference>
<dbReference type="EMBL" id="WSRR01000002">
    <property type="protein sequence ID" value="MVX60075.1"/>
    <property type="molecule type" value="Genomic_DNA"/>
</dbReference>
<accession>A0A6N8JJL4</accession>
<dbReference type="GeneID" id="82191147"/>
<evidence type="ECO:0000313" key="1">
    <source>
        <dbReference type="EMBL" id="MVX60075.1"/>
    </source>
</evidence>
<reference evidence="1 2" key="1">
    <citation type="submission" date="2019-12" db="EMBL/GenBank/DDBJ databases">
        <title>Microbes associate with the intestines of laboratory mice.</title>
        <authorList>
            <person name="Navarre W."/>
            <person name="Wong E."/>
        </authorList>
    </citation>
    <scope>NUCLEOTIDE SEQUENCE [LARGE SCALE GENOMIC DNA]</scope>
    <source>
        <strain evidence="1 2">NM66_B29</strain>
    </source>
</reference>
<evidence type="ECO:0000313" key="2">
    <source>
        <dbReference type="Proteomes" id="UP000463388"/>
    </source>
</evidence>
<organism evidence="1 2">
    <name type="scientific">Adlercreutzia mucosicola</name>
    <dbReference type="NCBI Taxonomy" id="580026"/>
    <lineage>
        <taxon>Bacteria</taxon>
        <taxon>Bacillati</taxon>
        <taxon>Actinomycetota</taxon>
        <taxon>Coriobacteriia</taxon>
        <taxon>Eggerthellales</taxon>
        <taxon>Eggerthellaceae</taxon>
        <taxon>Adlercreutzia</taxon>
    </lineage>
</organism>
<dbReference type="AlphaFoldDB" id="A0A6N8JJL4"/>
<comment type="caution">
    <text evidence="1">The sequence shown here is derived from an EMBL/GenBank/DDBJ whole genome shotgun (WGS) entry which is preliminary data.</text>
</comment>